<dbReference type="InterPro" id="IPR021333">
    <property type="entry name" value="DUF2946"/>
</dbReference>
<evidence type="ECO:0000313" key="1">
    <source>
        <dbReference type="EMBL" id="KOC88065.1"/>
    </source>
</evidence>
<dbReference type="RefSeq" id="WP_052901575.1">
    <property type="nucleotide sequence ID" value="NZ_JRXE01000028.1"/>
</dbReference>
<organism evidence="1 2">
    <name type="scientific">Winslowiella iniecta</name>
    <dbReference type="NCBI Taxonomy" id="1560201"/>
    <lineage>
        <taxon>Bacteria</taxon>
        <taxon>Pseudomonadati</taxon>
        <taxon>Pseudomonadota</taxon>
        <taxon>Gammaproteobacteria</taxon>
        <taxon>Enterobacterales</taxon>
        <taxon>Erwiniaceae</taxon>
        <taxon>Winslowiella</taxon>
    </lineage>
</organism>
<name>A0A0L7SYC3_9GAMM</name>
<evidence type="ECO:0000313" key="2">
    <source>
        <dbReference type="Proteomes" id="UP000037088"/>
    </source>
</evidence>
<proteinExistence type="predicted"/>
<sequence>MSLIQIYASRSRLPAWLGLFAILLLFVAPVISKSLAHARGAEMPMMMMSHHGEMAMAEMPHQMTSSELSPPTRVHHMSMMDDNACGYCVLLIHLPLNLSNLPPLWSMLQAATRPVAHPEPLYIAIFVPIHFRSRAPPLPTLIS</sequence>
<accession>A0A0L7SYC3</accession>
<dbReference type="EMBL" id="JRXE01000028">
    <property type="protein sequence ID" value="KOC88065.1"/>
    <property type="molecule type" value="Genomic_DNA"/>
</dbReference>
<protein>
    <recommendedName>
        <fullName evidence="3">DUF2946 domain-containing protein</fullName>
    </recommendedName>
</protein>
<evidence type="ECO:0008006" key="3">
    <source>
        <dbReference type="Google" id="ProtNLM"/>
    </source>
</evidence>
<reference evidence="1 2" key="1">
    <citation type="journal article" date="2015" name="Int. J. Syst. Evol. Microbiol.">
        <title>Erwinia iniecta sp. nov., isolated from Russian wheat aphids (Diuraphis noxia).</title>
        <authorList>
            <person name="Campillo T."/>
            <person name="Luna E."/>
            <person name="Portier P."/>
            <person name="Fischer-Le Saux M."/>
            <person name="Lapitan N."/>
            <person name="Tisserat N.A."/>
            <person name="Leach J.E."/>
        </authorList>
    </citation>
    <scope>NUCLEOTIDE SEQUENCE [LARGE SCALE GENOMIC DNA]</scope>
    <source>
        <strain evidence="1 2">B120</strain>
    </source>
</reference>
<dbReference type="Pfam" id="PF11162">
    <property type="entry name" value="DUF2946"/>
    <property type="match status" value="1"/>
</dbReference>
<dbReference type="AlphaFoldDB" id="A0A0L7SYC3"/>
<dbReference type="PATRIC" id="fig|1560201.3.peg.3754"/>
<keyword evidence="2" id="KW-1185">Reference proteome</keyword>
<comment type="caution">
    <text evidence="1">The sequence shown here is derived from an EMBL/GenBank/DDBJ whole genome shotgun (WGS) entry which is preliminary data.</text>
</comment>
<dbReference type="Proteomes" id="UP000037088">
    <property type="component" value="Unassembled WGS sequence"/>
</dbReference>
<gene>
    <name evidence="1" type="ORF">NG42_17735</name>
</gene>